<organism evidence="3 4">
    <name type="scientific">Eilatimonas milleporae</name>
    <dbReference type="NCBI Taxonomy" id="911205"/>
    <lineage>
        <taxon>Bacteria</taxon>
        <taxon>Pseudomonadati</taxon>
        <taxon>Pseudomonadota</taxon>
        <taxon>Alphaproteobacteria</taxon>
        <taxon>Kordiimonadales</taxon>
        <taxon>Kordiimonadaceae</taxon>
        <taxon>Eilatimonas</taxon>
    </lineage>
</organism>
<keyword evidence="4" id="KW-1185">Reference proteome</keyword>
<name>A0A3M0C0Q1_9PROT</name>
<protein>
    <recommendedName>
        <fullName evidence="5">Lipopolysaccharide export system protein LptC</fullName>
    </recommendedName>
</protein>
<sequence>MHKADNHYASPTDAKLRARAALTPQPAKPASGSWDRFVAAMRIVLPVAAIVLGSVTVFWPLLSDTEVSFTLSKEEVAASDDKVRMTNLRYRGTDAVDRLFTITAASGMQDDPASPRIRLEDLSAQMDLEPGLPARVEARTGVYRLNEGRLSLVGGVELTSGADYALTMSGAEVQIKSRVATGHGNVSGRSRLGTLEAARVEIRIDESKGVFDGGVALRITPARARTGAENGSDAKPSDRPNEGPNDRPDNGTAGNRD</sequence>
<evidence type="ECO:0000256" key="2">
    <source>
        <dbReference type="SAM" id="Phobius"/>
    </source>
</evidence>
<reference evidence="3 4" key="1">
    <citation type="submission" date="2018-10" db="EMBL/GenBank/DDBJ databases">
        <title>Genomic Encyclopedia of Archaeal and Bacterial Type Strains, Phase II (KMG-II): from individual species to whole genera.</title>
        <authorList>
            <person name="Goeker M."/>
        </authorList>
    </citation>
    <scope>NUCLEOTIDE SEQUENCE [LARGE SCALE GENOMIC DNA]</scope>
    <source>
        <strain evidence="3 4">DSM 25217</strain>
    </source>
</reference>
<dbReference type="EMBL" id="REFR01000015">
    <property type="protein sequence ID" value="RMB01910.1"/>
    <property type="molecule type" value="Genomic_DNA"/>
</dbReference>
<evidence type="ECO:0000313" key="3">
    <source>
        <dbReference type="EMBL" id="RMB01910.1"/>
    </source>
</evidence>
<accession>A0A3M0C0Q1</accession>
<dbReference type="Proteomes" id="UP000271227">
    <property type="component" value="Unassembled WGS sequence"/>
</dbReference>
<dbReference type="InParanoid" id="A0A3M0C0Q1"/>
<keyword evidence="2" id="KW-1133">Transmembrane helix</keyword>
<evidence type="ECO:0008006" key="5">
    <source>
        <dbReference type="Google" id="ProtNLM"/>
    </source>
</evidence>
<keyword evidence="2" id="KW-0812">Transmembrane</keyword>
<feature type="region of interest" description="Disordered" evidence="1">
    <location>
        <begin position="220"/>
        <end position="257"/>
    </location>
</feature>
<evidence type="ECO:0000313" key="4">
    <source>
        <dbReference type="Proteomes" id="UP000271227"/>
    </source>
</evidence>
<dbReference type="AlphaFoldDB" id="A0A3M0C0Q1"/>
<feature type="compositionally biased region" description="Basic and acidic residues" evidence="1">
    <location>
        <begin position="235"/>
        <end position="257"/>
    </location>
</feature>
<dbReference type="OrthoDB" id="7423492at2"/>
<gene>
    <name evidence="3" type="ORF">BXY39_3418</name>
</gene>
<dbReference type="RefSeq" id="WP_121940058.1">
    <property type="nucleotide sequence ID" value="NZ_REFR01000015.1"/>
</dbReference>
<feature type="transmembrane region" description="Helical" evidence="2">
    <location>
        <begin position="43"/>
        <end position="62"/>
    </location>
</feature>
<comment type="caution">
    <text evidence="3">The sequence shown here is derived from an EMBL/GenBank/DDBJ whole genome shotgun (WGS) entry which is preliminary data.</text>
</comment>
<evidence type="ECO:0000256" key="1">
    <source>
        <dbReference type="SAM" id="MobiDB-lite"/>
    </source>
</evidence>
<keyword evidence="2" id="KW-0472">Membrane</keyword>
<proteinExistence type="predicted"/>